<keyword evidence="2" id="KW-1185">Reference proteome</keyword>
<sequence>MMRTSRRPQEPLELGDFDLLLPQPVDTALPEARQNLLEESLMAEARRSAPRSRARRTVDVALPVAAAVLAAAAIFTTDGPSEAGTTNTLTATVDRISLAAAHQPALEPRPDQYIYVESKVTGGYVDRSSGKERLVVTPLHSRQVWHSPDGLKNFIYEPGHKFMDKNGEDLDRDPAREVTDWGSYNSVKALPTDPDALLKRLYRGGKPGDAQDDWSAFGEIGQLLDEQIAPPEISAALFKAAAEIPGVALMDKATDATGRTGIAITHTYRNSRQEWIFDANTYEYLGRREVLVEPYRGLEPGAVTSESVVVKRSVVNAKKELPGDGTINSGGRMPS</sequence>
<comment type="caution">
    <text evidence="1">The sequence shown here is derived from an EMBL/GenBank/DDBJ whole genome shotgun (WGS) entry which is preliminary data.</text>
</comment>
<gene>
    <name evidence="1" type="ORF">GCM10010319_06660</name>
</gene>
<name>A0ABN0WDE2_9ACTN</name>
<dbReference type="EMBL" id="BAAABW010000002">
    <property type="protein sequence ID" value="GAA0333378.1"/>
    <property type="molecule type" value="Genomic_DNA"/>
</dbReference>
<protein>
    <recommendedName>
        <fullName evidence="3">CU044_5270 family protein</fullName>
    </recommendedName>
</protein>
<dbReference type="Proteomes" id="UP001500063">
    <property type="component" value="Unassembled WGS sequence"/>
</dbReference>
<dbReference type="NCBIfam" id="NF038083">
    <property type="entry name" value="CU044_5270_fam"/>
    <property type="match status" value="1"/>
</dbReference>
<organism evidence="1 2">
    <name type="scientific">Streptomyces blastmyceticus</name>
    <dbReference type="NCBI Taxonomy" id="68180"/>
    <lineage>
        <taxon>Bacteria</taxon>
        <taxon>Bacillati</taxon>
        <taxon>Actinomycetota</taxon>
        <taxon>Actinomycetes</taxon>
        <taxon>Kitasatosporales</taxon>
        <taxon>Streptomycetaceae</taxon>
        <taxon>Streptomyces</taxon>
    </lineage>
</organism>
<evidence type="ECO:0000313" key="1">
    <source>
        <dbReference type="EMBL" id="GAA0333378.1"/>
    </source>
</evidence>
<evidence type="ECO:0008006" key="3">
    <source>
        <dbReference type="Google" id="ProtNLM"/>
    </source>
</evidence>
<dbReference type="RefSeq" id="WP_344115839.1">
    <property type="nucleotide sequence ID" value="NZ_BAAABW010000002.1"/>
</dbReference>
<proteinExistence type="predicted"/>
<accession>A0ABN0WDE2</accession>
<evidence type="ECO:0000313" key="2">
    <source>
        <dbReference type="Proteomes" id="UP001500063"/>
    </source>
</evidence>
<reference evidence="1 2" key="1">
    <citation type="journal article" date="2019" name="Int. J. Syst. Evol. Microbiol.">
        <title>The Global Catalogue of Microorganisms (GCM) 10K type strain sequencing project: providing services to taxonomists for standard genome sequencing and annotation.</title>
        <authorList>
            <consortium name="The Broad Institute Genomics Platform"/>
            <consortium name="The Broad Institute Genome Sequencing Center for Infectious Disease"/>
            <person name="Wu L."/>
            <person name="Ma J."/>
        </authorList>
    </citation>
    <scope>NUCLEOTIDE SEQUENCE [LARGE SCALE GENOMIC DNA]</scope>
    <source>
        <strain evidence="1 2">JCM 4565</strain>
    </source>
</reference>
<dbReference type="InterPro" id="IPR047789">
    <property type="entry name" value="CU044_5270-like"/>
</dbReference>